<organism evidence="3">
    <name type="scientific">Baileyella intestinalis</name>
    <dbReference type="NCBI Taxonomy" id="2606709"/>
    <lineage>
        <taxon>Bacteria</taxon>
        <taxon>Bacillati</taxon>
        <taxon>Bacillota</taxon>
        <taxon>Clostridia</taxon>
        <taxon>Peptostreptococcales</taxon>
        <taxon>Anaerovoracaceae</taxon>
        <taxon>Baileyella</taxon>
    </lineage>
</organism>
<keyword evidence="2" id="KW-1133">Transmembrane helix</keyword>
<keyword evidence="2" id="KW-0472">Membrane</keyword>
<dbReference type="EMBL" id="VUNB01000002">
    <property type="protein sequence ID" value="MST68639.1"/>
    <property type="molecule type" value="Genomic_DNA"/>
</dbReference>
<dbReference type="AlphaFoldDB" id="A0A6A8M8S8"/>
<name>A0A6A8M8S8_9FIRM</name>
<comment type="caution">
    <text evidence="3">The sequence shown here is derived from an EMBL/GenBank/DDBJ whole genome shotgun (WGS) entry which is preliminary data.</text>
</comment>
<evidence type="ECO:0000256" key="2">
    <source>
        <dbReference type="SAM" id="Phobius"/>
    </source>
</evidence>
<evidence type="ECO:0000256" key="1">
    <source>
        <dbReference type="SAM" id="MobiDB-lite"/>
    </source>
</evidence>
<accession>A0A6A8M8S8</accession>
<reference evidence="3" key="1">
    <citation type="submission" date="2019-09" db="EMBL/GenBank/DDBJ databases">
        <title>In-depth cultivation of the pig gut microbiome towards novel bacterial diversity and tailored functional studies.</title>
        <authorList>
            <person name="Wylensek D."/>
            <person name="Hitch T.C.A."/>
            <person name="Clavel T."/>
        </authorList>
    </citation>
    <scope>NUCLEOTIDE SEQUENCE</scope>
    <source>
        <strain evidence="3">RF-744-FAT-WT-3</strain>
    </source>
</reference>
<sequence>MWNKKNINQGVVESDEVEAESLDFSEEPLLHVSDEEIPGESPKIDEVNSSSHSVADNIPEELLPEDPAARERVIQVLNDPAAMRKIAAALEDLRKEYQLEYIFSKTGLAAISAARLSQDEKKLQLAVEAEAEIGSEFDISKLDEDDKDQDLSFSDEEREEAISFAKALGLLGREEGGESPGVAEPSEHVEPSEGGPLSEPEGPSVPSESSEPEGPSVPSESSEPEGPSVPSESSEPEGPSVPSESSEPEGPSVPPESSEPEAEQAHKASLKEKIIHLHKKNLVLMIIIEVAVVAALAGGIWQIQQTREHQKWLEADAKKTASAVTAAKGPVLENGYNQLVVKADAEINNARVENLRRRAAAMERIPEERSTDIENSETYRIVQSAYYFNGPHLSSGRGSVTGPNGRETYYNLNMSGVVNIMHSAGFSGTYWVRSDGVKMFGNYVMVAANYGVHPKGSIVKSSLGLAIVVDTGGFASSNPQQLDLATAW</sequence>
<feature type="region of interest" description="Disordered" evidence="1">
    <location>
        <begin position="133"/>
        <end position="267"/>
    </location>
</feature>
<keyword evidence="2" id="KW-0812">Transmembrane</keyword>
<feature type="transmembrane region" description="Helical" evidence="2">
    <location>
        <begin position="282"/>
        <end position="301"/>
    </location>
</feature>
<proteinExistence type="predicted"/>
<protein>
    <submittedName>
        <fullName evidence="3">Uncharacterized protein</fullName>
    </submittedName>
</protein>
<gene>
    <name evidence="3" type="ORF">FYJ66_03415</name>
</gene>
<evidence type="ECO:0000313" key="3">
    <source>
        <dbReference type="EMBL" id="MST68639.1"/>
    </source>
</evidence>
<dbReference type="RefSeq" id="WP_154572101.1">
    <property type="nucleotide sequence ID" value="NZ_VUNB01000002.1"/>
</dbReference>
<feature type="compositionally biased region" description="Low complexity" evidence="1">
    <location>
        <begin position="192"/>
        <end position="250"/>
    </location>
</feature>
<feature type="compositionally biased region" description="Acidic residues" evidence="1">
    <location>
        <begin position="145"/>
        <end position="159"/>
    </location>
</feature>